<keyword evidence="6 7" id="KW-0472">Membrane</keyword>
<feature type="transmembrane region" description="Helical" evidence="7">
    <location>
        <begin position="96"/>
        <end position="115"/>
    </location>
</feature>
<evidence type="ECO:0000256" key="5">
    <source>
        <dbReference type="ARBA" id="ARBA00022989"/>
    </source>
</evidence>
<evidence type="ECO:0000256" key="3">
    <source>
        <dbReference type="ARBA" id="ARBA00022475"/>
    </source>
</evidence>
<keyword evidence="3" id="KW-1003">Cell membrane</keyword>
<dbReference type="PIRSF" id="PIRSF006603">
    <property type="entry name" value="DinF"/>
    <property type="match status" value="1"/>
</dbReference>
<dbReference type="Pfam" id="PF01554">
    <property type="entry name" value="MatE"/>
    <property type="match status" value="2"/>
</dbReference>
<feature type="transmembrane region" description="Helical" evidence="7">
    <location>
        <begin position="286"/>
        <end position="307"/>
    </location>
</feature>
<evidence type="ECO:0000313" key="9">
    <source>
        <dbReference type="Proteomes" id="UP000190852"/>
    </source>
</evidence>
<feature type="transmembrane region" description="Helical" evidence="7">
    <location>
        <begin position="135"/>
        <end position="157"/>
    </location>
</feature>
<dbReference type="GO" id="GO:0005886">
    <property type="term" value="C:plasma membrane"/>
    <property type="evidence" value="ECO:0007669"/>
    <property type="project" value="UniProtKB-SubCell"/>
</dbReference>
<feature type="transmembrane region" description="Helical" evidence="7">
    <location>
        <begin position="20"/>
        <end position="42"/>
    </location>
</feature>
<dbReference type="InterPro" id="IPR002528">
    <property type="entry name" value="MATE_fam"/>
</dbReference>
<dbReference type="PANTHER" id="PTHR42925">
    <property type="entry name" value="MULTIDRUG AND TOXIN EFFLUX PROTEIN MATE FAMILY"/>
    <property type="match status" value="1"/>
</dbReference>
<keyword evidence="2" id="KW-0813">Transport</keyword>
<dbReference type="NCBIfam" id="TIGR00797">
    <property type="entry name" value="matE"/>
    <property type="match status" value="1"/>
</dbReference>
<keyword evidence="5 7" id="KW-1133">Transmembrane helix</keyword>
<name>A0A1T5EP10_9BACT</name>
<evidence type="ECO:0000313" key="8">
    <source>
        <dbReference type="EMBL" id="SKB85674.1"/>
    </source>
</evidence>
<keyword evidence="9" id="KW-1185">Reference proteome</keyword>
<dbReference type="GO" id="GO:0042910">
    <property type="term" value="F:xenobiotic transmembrane transporter activity"/>
    <property type="evidence" value="ECO:0007669"/>
    <property type="project" value="InterPro"/>
</dbReference>
<dbReference type="Proteomes" id="UP000190852">
    <property type="component" value="Unassembled WGS sequence"/>
</dbReference>
<evidence type="ECO:0000256" key="7">
    <source>
        <dbReference type="SAM" id="Phobius"/>
    </source>
</evidence>
<dbReference type="InterPro" id="IPR047135">
    <property type="entry name" value="YsiQ"/>
</dbReference>
<gene>
    <name evidence="8" type="ORF">SAMN05660349_03078</name>
</gene>
<dbReference type="CDD" id="cd13134">
    <property type="entry name" value="MATE_like_8"/>
    <property type="match status" value="1"/>
</dbReference>
<dbReference type="RefSeq" id="WP_079684467.1">
    <property type="nucleotide sequence ID" value="NZ_FUYQ01000029.1"/>
</dbReference>
<feature type="transmembrane region" description="Helical" evidence="7">
    <location>
        <begin position="62"/>
        <end position="84"/>
    </location>
</feature>
<sequence>MNRIWHLPKPGSYKSKLFKLTGPIFIENLLIMLLGVVDTFMLSNYADSSVAAVGVANQLLMMVFLLFNVTTTGTTVLCSLYFGAKDNKSFIQVMGVSILFNASIGLLISGCLYFWGENMLQMMNIRPELMQDATVYMRTVGGFAFFQAISQTISAVLRAANKPNYAMQVTLIINILNVFGNYSLIFGHFGMPSLGVQGAALSTTICRGVAMSLLFVVLFSRLVKRLPLDYFKPFPFGKLKAALKIGIPAASEQISYDASQVMIVYFINMLGTEALAARAYVVNIVIVTYLFSLSLAQSSSICAGNLIGMGKKRATYLLTMYALKRSLIVTGCASMFILIFSRTILSQFTQNETIITLGIGALMVDFILEQGRAVVLLFILTLRSAGDVLFPVIIGLFSMWFFAVGCGYLFGIVFGWGLAGMWVGFALDECSRGTLLYFRWKSKKWMLRNLIRPIVKID</sequence>
<feature type="transmembrane region" description="Helical" evidence="7">
    <location>
        <begin position="327"/>
        <end position="348"/>
    </location>
</feature>
<proteinExistence type="predicted"/>
<evidence type="ECO:0000256" key="4">
    <source>
        <dbReference type="ARBA" id="ARBA00022692"/>
    </source>
</evidence>
<protein>
    <submittedName>
        <fullName evidence="8">Putative efflux protein, MATE family</fullName>
    </submittedName>
</protein>
<comment type="subcellular location">
    <subcellularLocation>
        <location evidence="1">Cell membrane</location>
        <topology evidence="1">Multi-pass membrane protein</topology>
    </subcellularLocation>
</comment>
<organism evidence="8 9">
    <name type="scientific">Parabacteroides chartae</name>
    <dbReference type="NCBI Taxonomy" id="1037355"/>
    <lineage>
        <taxon>Bacteria</taxon>
        <taxon>Pseudomonadati</taxon>
        <taxon>Bacteroidota</taxon>
        <taxon>Bacteroidia</taxon>
        <taxon>Bacteroidales</taxon>
        <taxon>Tannerellaceae</taxon>
        <taxon>Parabacteroides</taxon>
    </lineage>
</organism>
<dbReference type="PANTHER" id="PTHR42925:SF1">
    <property type="entry name" value="VIRULENCE FACTOR MVIN"/>
    <property type="match status" value="1"/>
</dbReference>
<dbReference type="InterPro" id="IPR048279">
    <property type="entry name" value="MdtK-like"/>
</dbReference>
<reference evidence="9" key="1">
    <citation type="submission" date="2017-02" db="EMBL/GenBank/DDBJ databases">
        <authorList>
            <person name="Varghese N."/>
            <person name="Submissions S."/>
        </authorList>
    </citation>
    <scope>NUCLEOTIDE SEQUENCE [LARGE SCALE GENOMIC DNA]</scope>
    <source>
        <strain evidence="9">DSM 24967</strain>
    </source>
</reference>
<dbReference type="GO" id="GO:0015297">
    <property type="term" value="F:antiporter activity"/>
    <property type="evidence" value="ECO:0007669"/>
    <property type="project" value="InterPro"/>
</dbReference>
<feature type="transmembrane region" description="Helical" evidence="7">
    <location>
        <begin position="201"/>
        <end position="223"/>
    </location>
</feature>
<evidence type="ECO:0000256" key="1">
    <source>
        <dbReference type="ARBA" id="ARBA00004651"/>
    </source>
</evidence>
<evidence type="ECO:0000256" key="2">
    <source>
        <dbReference type="ARBA" id="ARBA00022448"/>
    </source>
</evidence>
<accession>A0A1T5EP10</accession>
<keyword evidence="4 7" id="KW-0812">Transmembrane</keyword>
<dbReference type="EMBL" id="FUYQ01000029">
    <property type="protein sequence ID" value="SKB85674.1"/>
    <property type="molecule type" value="Genomic_DNA"/>
</dbReference>
<feature type="transmembrane region" description="Helical" evidence="7">
    <location>
        <begin position="169"/>
        <end position="189"/>
    </location>
</feature>
<evidence type="ECO:0000256" key="6">
    <source>
        <dbReference type="ARBA" id="ARBA00023136"/>
    </source>
</evidence>
<dbReference type="AlphaFoldDB" id="A0A1T5EP10"/>